<sequence length="302" mass="33396">MIDTIKVAIRASTQEHLEIEDIQEGIVILKDGGACLVIAVSSINFDLLSEAEQEATIFAYAALINSLNFPIQIVVRSQQKDISSYLSLLKETAEKKSSKLFKSQIQKYHDFVRETVQKNNVLDKKFYLVIPMSPLEIGATKVLAASMNVKKRKLPFTKDYILEQAKINLHPRRDHLLRQLARLGIRGHQLESKDLIKLFFEIYNSAHQGQQTVDTSQYQVPLVQSTIVPPASTPPQTAPDANEVRAVSEPSPEASPPAPNPAQAAPQPEPLKPAQPQPQTGLSGSVFGQIDNLVSQSTNEND</sequence>
<dbReference type="EMBL" id="PEZK01000008">
    <property type="protein sequence ID" value="PIU02392.1"/>
    <property type="molecule type" value="Genomic_DNA"/>
</dbReference>
<name>A0A2M6XBE9_9BACT</name>
<dbReference type="InterPro" id="IPR058596">
    <property type="entry name" value="TraC-like_dom"/>
</dbReference>
<evidence type="ECO:0000313" key="4">
    <source>
        <dbReference type="Proteomes" id="UP000231214"/>
    </source>
</evidence>
<dbReference type="Proteomes" id="UP000231214">
    <property type="component" value="Unassembled WGS sequence"/>
</dbReference>
<protein>
    <recommendedName>
        <fullName evidence="2">TraC-like domain-containing protein</fullName>
    </recommendedName>
</protein>
<evidence type="ECO:0000256" key="1">
    <source>
        <dbReference type="SAM" id="MobiDB-lite"/>
    </source>
</evidence>
<reference evidence="4" key="1">
    <citation type="submission" date="2017-09" db="EMBL/GenBank/DDBJ databases">
        <title>Depth-based differentiation of microbial function through sediment-hosted aquifers and enrichment of novel symbionts in the deep terrestrial subsurface.</title>
        <authorList>
            <person name="Probst A.J."/>
            <person name="Ladd B."/>
            <person name="Jarett J.K."/>
            <person name="Geller-Mcgrath D.E."/>
            <person name="Sieber C.M.K."/>
            <person name="Emerson J.B."/>
            <person name="Anantharaman K."/>
            <person name="Thomas B.C."/>
            <person name="Malmstrom R."/>
            <person name="Stieglmeier M."/>
            <person name="Klingl A."/>
            <person name="Woyke T."/>
            <person name="Ryan C.M."/>
            <person name="Banfield J.F."/>
        </authorList>
    </citation>
    <scope>NUCLEOTIDE SEQUENCE [LARGE SCALE GENOMIC DNA]</scope>
</reference>
<organism evidence="3 4">
    <name type="scientific">Candidatus Shapirobacteria bacterium CG09_land_8_20_14_0_10_49_15</name>
    <dbReference type="NCBI Taxonomy" id="1974482"/>
    <lineage>
        <taxon>Bacteria</taxon>
        <taxon>Candidatus Shapironibacteriota</taxon>
    </lineage>
</organism>
<feature type="compositionally biased region" description="Pro residues" evidence="1">
    <location>
        <begin position="267"/>
        <end position="276"/>
    </location>
</feature>
<gene>
    <name evidence="3" type="ORF">COT66_00440</name>
</gene>
<evidence type="ECO:0000259" key="2">
    <source>
        <dbReference type="Pfam" id="PF26593"/>
    </source>
</evidence>
<dbReference type="Pfam" id="PF26593">
    <property type="entry name" value="TraC-like"/>
    <property type="match status" value="1"/>
</dbReference>
<dbReference type="AlphaFoldDB" id="A0A2M6XBE9"/>
<feature type="domain" description="TraC-like" evidence="2">
    <location>
        <begin position="27"/>
        <end position="156"/>
    </location>
</feature>
<accession>A0A2M6XBE9</accession>
<evidence type="ECO:0000313" key="3">
    <source>
        <dbReference type="EMBL" id="PIU02392.1"/>
    </source>
</evidence>
<feature type="compositionally biased region" description="Polar residues" evidence="1">
    <location>
        <begin position="292"/>
        <end position="302"/>
    </location>
</feature>
<comment type="caution">
    <text evidence="3">The sequence shown here is derived from an EMBL/GenBank/DDBJ whole genome shotgun (WGS) entry which is preliminary data.</text>
</comment>
<proteinExistence type="predicted"/>
<feature type="region of interest" description="Disordered" evidence="1">
    <location>
        <begin position="227"/>
        <end position="302"/>
    </location>
</feature>